<feature type="domain" description="DUF2264" evidence="1">
    <location>
        <begin position="2"/>
        <end position="102"/>
    </location>
</feature>
<dbReference type="InterPro" id="IPR016624">
    <property type="entry name" value="UCP014753"/>
</dbReference>
<evidence type="ECO:0000313" key="3">
    <source>
        <dbReference type="Proteomes" id="UP000032900"/>
    </source>
</evidence>
<gene>
    <name evidence="2" type="ORF">JCM15548_13159</name>
</gene>
<name>A0A0E9M126_9BACT</name>
<dbReference type="Pfam" id="PF10022">
    <property type="entry name" value="DUF2264"/>
    <property type="match status" value="1"/>
</dbReference>
<reference evidence="2 3" key="1">
    <citation type="journal article" date="2015" name="Microbes Environ.">
        <title>Distribution and evolution of nitrogen fixation genes in the phylum bacteroidetes.</title>
        <authorList>
            <person name="Inoue J."/>
            <person name="Oshima K."/>
            <person name="Suda W."/>
            <person name="Sakamoto M."/>
            <person name="Iino T."/>
            <person name="Noda S."/>
            <person name="Hongoh Y."/>
            <person name="Hattori M."/>
            <person name="Ohkuma M."/>
        </authorList>
    </citation>
    <scope>NUCLEOTIDE SEQUENCE [LARGE SCALE GENOMIC DNA]</scope>
    <source>
        <strain evidence="2">JCM 15548</strain>
    </source>
</reference>
<dbReference type="AlphaFoldDB" id="A0A0E9M126"/>
<dbReference type="EMBL" id="BAZW01000031">
    <property type="protein sequence ID" value="GAO30845.1"/>
    <property type="molecule type" value="Genomic_DNA"/>
</dbReference>
<evidence type="ECO:0000313" key="2">
    <source>
        <dbReference type="EMBL" id="GAO30845.1"/>
    </source>
</evidence>
<dbReference type="InterPro" id="IPR049349">
    <property type="entry name" value="DUF2264_N"/>
</dbReference>
<keyword evidence="3" id="KW-1185">Reference proteome</keyword>
<comment type="caution">
    <text evidence="2">The sequence shown here is derived from an EMBL/GenBank/DDBJ whole genome shotgun (WGS) entry which is preliminary data.</text>
</comment>
<dbReference type="PIRSF" id="PIRSF014753">
    <property type="entry name" value="UCP014753"/>
    <property type="match status" value="1"/>
</dbReference>
<protein>
    <recommendedName>
        <fullName evidence="1">DUF2264 domain-containing protein</fullName>
    </recommendedName>
</protein>
<dbReference type="Proteomes" id="UP000032900">
    <property type="component" value="Unassembled WGS sequence"/>
</dbReference>
<dbReference type="PANTHER" id="PTHR35339:SF4">
    <property type="entry name" value="LINALOOL DEHYDRATASE_ISOMERASE DOMAIN-CONTAINING PROTEIN"/>
    <property type="match status" value="1"/>
</dbReference>
<sequence>MIMWGRSMAYRMAAAVPFPLMGWDVDEDINYGWMRRIASSTLLQFMQHPEFLQDSVPTLGFYGAFEPAVQIYSCRASVYWMGKLFMGLLVPEDSPFWTATENNGAWDNAFEADQVYNKFQPGSEILITNYPNIGASEVRSWCHERVADDWQKFRSTENYNRLAYNTEFHWQADGANGEVAMNYLFLNDKQEWEAFRLYDFQKFEKGIYYRDVVLETNEEWAMNLADIPLPNGILRVDRQLSPQTVQMRLGHYALPDLGHGIEVSSREVKGHSVTILDNGSHQLAMVPLLGWGQTEVVSAEGLHPISEKSKVLVVTGTYEPETNSNPIYATLMLWKKSGESWSDEELLPVEVSPSLIILRKSS</sequence>
<proteinExistence type="predicted"/>
<dbReference type="PANTHER" id="PTHR35339">
    <property type="entry name" value="LINALOOL DEHYDRATASE_ISOMERASE DOMAIN-CONTAINING PROTEIN"/>
    <property type="match status" value="1"/>
</dbReference>
<organism evidence="2 3">
    <name type="scientific">Geofilum rubicundum JCM 15548</name>
    <dbReference type="NCBI Taxonomy" id="1236989"/>
    <lineage>
        <taxon>Bacteria</taxon>
        <taxon>Pseudomonadati</taxon>
        <taxon>Bacteroidota</taxon>
        <taxon>Bacteroidia</taxon>
        <taxon>Marinilabiliales</taxon>
        <taxon>Marinilabiliaceae</taxon>
        <taxon>Geofilum</taxon>
    </lineage>
</organism>
<dbReference type="STRING" id="1236989.JCM15548_13159"/>
<evidence type="ECO:0000259" key="1">
    <source>
        <dbReference type="Pfam" id="PF10022"/>
    </source>
</evidence>
<accession>A0A0E9M126</accession>